<accession>A0ABT2RJU3</accession>
<reference evidence="1 2" key="1">
    <citation type="journal article" date="2021" name="ISME Commun">
        <title>Automated analysis of genomic sequences facilitates high-throughput and comprehensive description of bacteria.</title>
        <authorList>
            <person name="Hitch T.C.A."/>
        </authorList>
    </citation>
    <scope>NUCLEOTIDE SEQUENCE [LARGE SCALE GENOMIC DNA]</scope>
    <source>
        <strain evidence="1 2">Sanger_03</strain>
    </source>
</reference>
<name>A0ABT2RJU3_9FIRM</name>
<protein>
    <submittedName>
        <fullName evidence="1">Uncharacterized protein</fullName>
    </submittedName>
</protein>
<evidence type="ECO:0000313" key="1">
    <source>
        <dbReference type="EMBL" id="MCU6685670.1"/>
    </source>
</evidence>
<dbReference type="RefSeq" id="WP_158368308.1">
    <property type="nucleotide sequence ID" value="NZ_JAOQJU010000002.1"/>
</dbReference>
<proteinExistence type="predicted"/>
<organism evidence="1 2">
    <name type="scientific">Dorea acetigenes</name>
    <dbReference type="NCBI Taxonomy" id="2981787"/>
    <lineage>
        <taxon>Bacteria</taxon>
        <taxon>Bacillati</taxon>
        <taxon>Bacillota</taxon>
        <taxon>Clostridia</taxon>
        <taxon>Lachnospirales</taxon>
        <taxon>Lachnospiraceae</taxon>
        <taxon>Dorea</taxon>
    </lineage>
</organism>
<gene>
    <name evidence="1" type="ORF">OCV99_03700</name>
</gene>
<dbReference type="Proteomes" id="UP001652431">
    <property type="component" value="Unassembled WGS sequence"/>
</dbReference>
<dbReference type="EMBL" id="JAOQJU010000002">
    <property type="protein sequence ID" value="MCU6685670.1"/>
    <property type="molecule type" value="Genomic_DNA"/>
</dbReference>
<keyword evidence="2" id="KW-1185">Reference proteome</keyword>
<evidence type="ECO:0000313" key="2">
    <source>
        <dbReference type="Proteomes" id="UP001652431"/>
    </source>
</evidence>
<comment type="caution">
    <text evidence="1">The sequence shown here is derived from an EMBL/GenBank/DDBJ whole genome shotgun (WGS) entry which is preliminary data.</text>
</comment>
<sequence>MSDFYIKVDERDMKRVQRVLEDAPKKVPRVLRNAINQTATIALRKIKQGRTAGYTIKAGTFNSEIQTQRASAGHLDATIKSQGRPRTIQQFKISKPKSGVKADITKSGLKGLVNSASASAFIVPGGSASGLIAQRETKSRFPIKVLHSNSVPMMVRKIYEGERGGQGEMQDYIAKTLHDKVWEQVRKVI</sequence>